<name>A0A0F9B900_9ZZZZ</name>
<dbReference type="AlphaFoldDB" id="A0A0F9B900"/>
<organism evidence="2">
    <name type="scientific">marine sediment metagenome</name>
    <dbReference type="NCBI Taxonomy" id="412755"/>
    <lineage>
        <taxon>unclassified sequences</taxon>
        <taxon>metagenomes</taxon>
        <taxon>ecological metagenomes</taxon>
    </lineage>
</organism>
<dbReference type="PANTHER" id="PTHR21015:SF22">
    <property type="entry name" value="GLYCOSYLTRANSFERASE"/>
    <property type="match status" value="1"/>
</dbReference>
<evidence type="ECO:0000313" key="2">
    <source>
        <dbReference type="EMBL" id="KKK87174.1"/>
    </source>
</evidence>
<dbReference type="Gene3D" id="3.40.50.2000">
    <property type="entry name" value="Glycogen Phosphorylase B"/>
    <property type="match status" value="1"/>
</dbReference>
<sequence length="175" mass="20208">GKMVRKETVENILITFGGTDSVNYSTRVAKFLRTFHFNGEITFIIGPNFLELHYEEFQKEIPECIIVKRNINKMIDYFQDTDLCICSAGNSLIELLTCGVPCIVLPQTIREEHHALILEKKRMIINLSPTWNDSTLDSALKKLLNNYNKRKSMSELALEYFDGQGLKRMMDIILK</sequence>
<dbReference type="PANTHER" id="PTHR21015">
    <property type="entry name" value="UDP-N-ACETYLGLUCOSAMINE--N-ACETYLMURAMYL-(PENTAPEPTIDE) PYROPHOSPHORYL-UNDECAPRENOL N-ACETYLGLUCOSAMINE TRANSFERASE 1"/>
    <property type="match status" value="1"/>
</dbReference>
<dbReference type="SUPFAM" id="SSF53756">
    <property type="entry name" value="UDP-Glycosyltransferase/glycogen phosphorylase"/>
    <property type="match status" value="1"/>
</dbReference>
<proteinExistence type="predicted"/>
<feature type="non-terminal residue" evidence="2">
    <location>
        <position position="1"/>
    </location>
</feature>
<reference evidence="2" key="1">
    <citation type="journal article" date="2015" name="Nature">
        <title>Complex archaea that bridge the gap between prokaryotes and eukaryotes.</title>
        <authorList>
            <person name="Spang A."/>
            <person name="Saw J.H."/>
            <person name="Jorgensen S.L."/>
            <person name="Zaremba-Niedzwiedzka K."/>
            <person name="Martijn J."/>
            <person name="Lind A.E."/>
            <person name="van Eijk R."/>
            <person name="Schleper C."/>
            <person name="Guy L."/>
            <person name="Ettema T.J."/>
        </authorList>
    </citation>
    <scope>NUCLEOTIDE SEQUENCE</scope>
</reference>
<gene>
    <name evidence="2" type="ORF">LCGC14_2755890</name>
</gene>
<dbReference type="InterPro" id="IPR007235">
    <property type="entry name" value="Glyco_trans_28_C"/>
</dbReference>
<feature type="domain" description="Glycosyl transferase family 28 C-terminal" evidence="1">
    <location>
        <begin position="26"/>
        <end position="156"/>
    </location>
</feature>
<protein>
    <recommendedName>
        <fullName evidence="1">Glycosyl transferase family 28 C-terminal domain-containing protein</fullName>
    </recommendedName>
</protein>
<dbReference type="GO" id="GO:0016758">
    <property type="term" value="F:hexosyltransferase activity"/>
    <property type="evidence" value="ECO:0007669"/>
    <property type="project" value="InterPro"/>
</dbReference>
<comment type="caution">
    <text evidence="2">The sequence shown here is derived from an EMBL/GenBank/DDBJ whole genome shotgun (WGS) entry which is preliminary data.</text>
</comment>
<dbReference type="EMBL" id="LAZR01050521">
    <property type="protein sequence ID" value="KKK87174.1"/>
    <property type="molecule type" value="Genomic_DNA"/>
</dbReference>
<accession>A0A0F9B900</accession>
<dbReference type="Pfam" id="PF04101">
    <property type="entry name" value="Glyco_tran_28_C"/>
    <property type="match status" value="1"/>
</dbReference>
<evidence type="ECO:0000259" key="1">
    <source>
        <dbReference type="Pfam" id="PF04101"/>
    </source>
</evidence>